<reference evidence="11" key="1">
    <citation type="submission" date="2020-05" db="UniProtKB">
        <authorList>
            <consortium name="EnsemblMetazoa"/>
        </authorList>
    </citation>
    <scope>IDENTIFICATION</scope>
    <source>
        <strain evidence="11">BB02</strain>
    </source>
</reference>
<gene>
    <name evidence="11" type="primary">106065031</name>
</gene>
<dbReference type="InterPro" id="IPR011642">
    <property type="entry name" value="Gate_dom"/>
</dbReference>
<dbReference type="InterPro" id="IPR008276">
    <property type="entry name" value="C_nuclsd_transpt"/>
</dbReference>
<feature type="transmembrane region" description="Helical" evidence="7">
    <location>
        <begin position="317"/>
        <end position="341"/>
    </location>
</feature>
<dbReference type="PANTHER" id="PTHR10590">
    <property type="entry name" value="SODIUM/NUCLEOSIDE COTRANSPORTER"/>
    <property type="match status" value="1"/>
</dbReference>
<evidence type="ECO:0000259" key="8">
    <source>
        <dbReference type="Pfam" id="PF01773"/>
    </source>
</evidence>
<protein>
    <recommendedName>
        <fullName evidence="13">Sodium/nucleoside cotransporter</fullName>
    </recommendedName>
</protein>
<feature type="transmembrane region" description="Helical" evidence="7">
    <location>
        <begin position="116"/>
        <end position="135"/>
    </location>
</feature>
<dbReference type="AlphaFoldDB" id="A0A2C9JRJ8"/>
<feature type="domain" description="Concentrative nucleoside transporter C-terminal" evidence="9">
    <location>
        <begin position="424"/>
        <end position="674"/>
    </location>
</feature>
<proteinExistence type="inferred from homology"/>
<feature type="transmembrane region" description="Helical" evidence="7">
    <location>
        <begin position="147"/>
        <end position="166"/>
    </location>
</feature>
<accession>A0A2C9JRJ8</accession>
<keyword evidence="4 7" id="KW-0812">Transmembrane</keyword>
<name>A0A2C9JRJ8_BIOGL</name>
<evidence type="ECO:0000256" key="5">
    <source>
        <dbReference type="ARBA" id="ARBA00022989"/>
    </source>
</evidence>
<dbReference type="Proteomes" id="UP000076420">
    <property type="component" value="Unassembled WGS sequence"/>
</dbReference>
<dbReference type="Pfam" id="PF07670">
    <property type="entry name" value="Gate"/>
    <property type="match status" value="1"/>
</dbReference>
<comment type="similarity">
    <text evidence="2">Belongs to the concentrative nucleoside transporter (CNT) (TC 2.A.41) family.</text>
</comment>
<comment type="subcellular location">
    <subcellularLocation>
        <location evidence="1">Cell membrane</location>
        <topology evidence="1">Multi-pass membrane protein</topology>
    </subcellularLocation>
</comment>
<evidence type="ECO:0000259" key="9">
    <source>
        <dbReference type="Pfam" id="PF07662"/>
    </source>
</evidence>
<dbReference type="Pfam" id="PF07662">
    <property type="entry name" value="Nucleos_tra2_C"/>
    <property type="match status" value="1"/>
</dbReference>
<feature type="transmembrane region" description="Helical" evidence="7">
    <location>
        <begin position="396"/>
        <end position="418"/>
    </location>
</feature>
<keyword evidence="3" id="KW-1003">Cell membrane</keyword>
<evidence type="ECO:0000256" key="6">
    <source>
        <dbReference type="ARBA" id="ARBA00023136"/>
    </source>
</evidence>
<keyword evidence="6 7" id="KW-0472">Membrane</keyword>
<dbReference type="VEuPathDB" id="VectorBase:BGLAX_042131"/>
<evidence type="ECO:0000256" key="4">
    <source>
        <dbReference type="ARBA" id="ARBA00022692"/>
    </source>
</evidence>
<feature type="transmembrane region" description="Helical" evidence="7">
    <location>
        <begin position="482"/>
        <end position="500"/>
    </location>
</feature>
<feature type="transmembrane region" description="Helical" evidence="7">
    <location>
        <begin position="221"/>
        <end position="242"/>
    </location>
</feature>
<evidence type="ECO:0000313" key="12">
    <source>
        <dbReference type="Proteomes" id="UP000076420"/>
    </source>
</evidence>
<dbReference type="EnsemblMetazoa" id="BGLB006916-RB">
    <property type="protein sequence ID" value="BGLB006916-PB"/>
    <property type="gene ID" value="BGLB006916"/>
</dbReference>
<dbReference type="Pfam" id="PF01773">
    <property type="entry name" value="Nucleos_tra2_N"/>
    <property type="match status" value="1"/>
</dbReference>
<dbReference type="GO" id="GO:0005415">
    <property type="term" value="F:nucleoside:sodium symporter activity"/>
    <property type="evidence" value="ECO:0007669"/>
    <property type="project" value="TreeGrafter"/>
</dbReference>
<evidence type="ECO:0000256" key="2">
    <source>
        <dbReference type="ARBA" id="ARBA00009033"/>
    </source>
</evidence>
<evidence type="ECO:0000256" key="7">
    <source>
        <dbReference type="SAM" id="Phobius"/>
    </source>
</evidence>
<sequence length="681" mass="75545">MSSNSPVGSQVSLTQFKNVDNKTGEVNNGYIEADDLKDCKSTKIDQSDVAHYDHHIDPANGQANGHVVDVDGSYDESGEFLLKKKEFDPKSANLCSRGVMVAQEGLAYLWNNNKRIIMAVFGIICLMLYVAYFAYAMYYRFGDEGSIRLLVCTIIGVLLLIYNMVVSKRIGFVKEHINKFTTGSDKAKIRRIIRWVLYLMSTVAMVTLIIIFVAIDEPRNLLSLAGLAAFLLICFLTSYSPAMVNWHPVFWGFSVQFYFAIIILKTRWGYETFNWLGDRITEFLAYSNAGAAFVFGDYAKITPFNGPPIEFTGIYTLHYFAFAIMPIITFFSTVISILYYLGIMQAIIKVIGHFLSFCLGTTPTESLNAAANIFVSMTESPLMIRPFLATMTASELHAVMVGGFATIAGGVLGAYIGFGVPADHLLSASVMSAPAALAISKLTYPEVEIPIVKSQNFNRIEKSNEGNVIEAACNGAVLSAKIIACVVVNVMAFLSLLKFVNATLTWFGDRVGIKDFTFELICSYILYPVAIFMGTEPDDCRQVAELVGVKTFTNEFIAYQKFLGFLKTVLIKNRKEYLRYIGQFGSNMTYHFSGDDLILNNWNNTRLVKGIMSHRSEIIATYALCGFSNIGSMGILLGSLSAMAPSRRKTMARIIFRAMIAGNIACFFTACIAGLFFQEFD</sequence>
<dbReference type="VEuPathDB" id="VectorBase:BGLB006916"/>
<dbReference type="PANTHER" id="PTHR10590:SF4">
    <property type="entry name" value="SOLUTE CARRIER FAMILY 28 MEMBER 3"/>
    <property type="match status" value="1"/>
</dbReference>
<feature type="transmembrane region" description="Helical" evidence="7">
    <location>
        <begin position="249"/>
        <end position="268"/>
    </location>
</feature>
<dbReference type="GO" id="GO:0005886">
    <property type="term" value="C:plasma membrane"/>
    <property type="evidence" value="ECO:0007669"/>
    <property type="project" value="UniProtKB-SubCell"/>
</dbReference>
<evidence type="ECO:0000259" key="10">
    <source>
        <dbReference type="Pfam" id="PF07670"/>
    </source>
</evidence>
<keyword evidence="5 7" id="KW-1133">Transmembrane helix</keyword>
<dbReference type="OrthoDB" id="6075923at2759"/>
<evidence type="ECO:0008006" key="13">
    <source>
        <dbReference type="Google" id="ProtNLM"/>
    </source>
</evidence>
<feature type="domain" description="Nucleoside transporter/FeoB GTPase Gate" evidence="10">
    <location>
        <begin position="322"/>
        <end position="419"/>
    </location>
</feature>
<evidence type="ECO:0000313" key="11">
    <source>
        <dbReference type="EnsemblMetazoa" id="BGLB006916-PB"/>
    </source>
</evidence>
<evidence type="ECO:0000256" key="3">
    <source>
        <dbReference type="ARBA" id="ARBA00022475"/>
    </source>
</evidence>
<feature type="transmembrane region" description="Helical" evidence="7">
    <location>
        <begin position="619"/>
        <end position="642"/>
    </location>
</feature>
<dbReference type="InterPro" id="IPR011657">
    <property type="entry name" value="CNT_C_dom"/>
</dbReference>
<feature type="transmembrane region" description="Helical" evidence="7">
    <location>
        <begin position="654"/>
        <end position="677"/>
    </location>
</feature>
<dbReference type="InterPro" id="IPR002668">
    <property type="entry name" value="CNT_N_dom"/>
</dbReference>
<dbReference type="KEGG" id="bgt:106065031"/>
<feature type="transmembrane region" description="Helical" evidence="7">
    <location>
        <begin position="195"/>
        <end position="215"/>
    </location>
</feature>
<evidence type="ECO:0000256" key="1">
    <source>
        <dbReference type="ARBA" id="ARBA00004651"/>
    </source>
</evidence>
<feature type="domain" description="Concentrative nucleoside transporter N-terminal" evidence="8">
    <location>
        <begin position="225"/>
        <end position="297"/>
    </location>
</feature>
<organism evidence="11 12">
    <name type="scientific">Biomphalaria glabrata</name>
    <name type="common">Bloodfluke planorb</name>
    <name type="synonym">Freshwater snail</name>
    <dbReference type="NCBI Taxonomy" id="6526"/>
    <lineage>
        <taxon>Eukaryota</taxon>
        <taxon>Metazoa</taxon>
        <taxon>Spiralia</taxon>
        <taxon>Lophotrochozoa</taxon>
        <taxon>Mollusca</taxon>
        <taxon>Gastropoda</taxon>
        <taxon>Heterobranchia</taxon>
        <taxon>Euthyneura</taxon>
        <taxon>Panpulmonata</taxon>
        <taxon>Hygrophila</taxon>
        <taxon>Lymnaeoidea</taxon>
        <taxon>Planorbidae</taxon>
        <taxon>Biomphalaria</taxon>
    </lineage>
</organism>